<dbReference type="RefSeq" id="WP_129988212.1">
    <property type="nucleotide sequence ID" value="NZ_SDPU01000028.1"/>
</dbReference>
<dbReference type="EMBL" id="SDPU01000028">
    <property type="protein sequence ID" value="RYU10621.1"/>
    <property type="molecule type" value="Genomic_DNA"/>
</dbReference>
<comment type="caution">
    <text evidence="2">The sequence shown here is derived from an EMBL/GenBank/DDBJ whole genome shotgun (WGS) entry which is preliminary data.</text>
</comment>
<dbReference type="Pfam" id="PF01636">
    <property type="entry name" value="APH"/>
    <property type="match status" value="1"/>
</dbReference>
<organism evidence="2 3">
    <name type="scientific">Nocardioides iriomotensis</name>
    <dbReference type="NCBI Taxonomy" id="715784"/>
    <lineage>
        <taxon>Bacteria</taxon>
        <taxon>Bacillati</taxon>
        <taxon>Actinomycetota</taxon>
        <taxon>Actinomycetes</taxon>
        <taxon>Propionibacteriales</taxon>
        <taxon>Nocardioidaceae</taxon>
        <taxon>Nocardioides</taxon>
    </lineage>
</organism>
<proteinExistence type="predicted"/>
<dbReference type="Proteomes" id="UP000291189">
    <property type="component" value="Unassembled WGS sequence"/>
</dbReference>
<feature type="domain" description="Aminoglycoside phosphotransferase" evidence="1">
    <location>
        <begin position="52"/>
        <end position="243"/>
    </location>
</feature>
<evidence type="ECO:0000313" key="2">
    <source>
        <dbReference type="EMBL" id="RYU10621.1"/>
    </source>
</evidence>
<dbReference type="SUPFAM" id="SSF56112">
    <property type="entry name" value="Protein kinase-like (PK-like)"/>
    <property type="match status" value="1"/>
</dbReference>
<gene>
    <name evidence="2" type="ORF">ETU37_15265</name>
</gene>
<dbReference type="InterPro" id="IPR002575">
    <property type="entry name" value="Aminoglycoside_PTrfase"/>
</dbReference>
<sequence>MPVDLWSSTAFHEEARAWVQEQARPLGIRLTGAWEQPHNRPWSSAMSFESDAGRLWFKVNGPGIRFEAALVDLLGKVVPDLVPEVLAADHERAWSLTRDAGPTLRSVAPPEELWAWWEGIVVRYAEAQLVLADHRDAMLAAGVSEASPATLPAQTRALVEELAARTPDDGGLTREEVAGLEALLPEYDAWCAALAASGVPDSAQHDDLHSSNICWTGAVETARVIDWGDTSVGSPIATMLCTMNSLAFHAGCEVDDPRVLRVRDAYLEPFTAYADRAELVELVTLARRTGAVTRAMSYQHAFHGEPRSAEAEMDWPVRGWLLELHEL</sequence>
<reference evidence="2 3" key="1">
    <citation type="submission" date="2019-01" db="EMBL/GenBank/DDBJ databases">
        <title>Nocardioides guangzhouensis sp. nov., an actinobacterium isolated from soil.</title>
        <authorList>
            <person name="Fu Y."/>
            <person name="Cai Y."/>
            <person name="Lin Z."/>
            <person name="Chen P."/>
        </authorList>
    </citation>
    <scope>NUCLEOTIDE SEQUENCE [LARGE SCALE GENOMIC DNA]</scope>
    <source>
        <strain evidence="2 3">NBRC 105384</strain>
    </source>
</reference>
<dbReference type="InterPro" id="IPR011009">
    <property type="entry name" value="Kinase-like_dom_sf"/>
</dbReference>
<dbReference type="GO" id="GO:0016740">
    <property type="term" value="F:transferase activity"/>
    <property type="evidence" value="ECO:0007669"/>
    <property type="project" value="UniProtKB-KW"/>
</dbReference>
<dbReference type="AlphaFoldDB" id="A0A4Q5IZV4"/>
<name>A0A4Q5IZV4_9ACTN</name>
<evidence type="ECO:0000313" key="3">
    <source>
        <dbReference type="Proteomes" id="UP000291189"/>
    </source>
</evidence>
<evidence type="ECO:0000259" key="1">
    <source>
        <dbReference type="Pfam" id="PF01636"/>
    </source>
</evidence>
<protein>
    <submittedName>
        <fullName evidence="2">Aminoglycoside phosphotransferase family protein</fullName>
    </submittedName>
</protein>
<accession>A0A4Q5IZV4</accession>
<dbReference type="OrthoDB" id="101887at2"/>
<keyword evidence="3" id="KW-1185">Reference proteome</keyword>
<keyword evidence="2" id="KW-0808">Transferase</keyword>